<sequence length="253" mass="28922">NTSSNTSSSADFEFIPPPECPVFYPTEEEFSLGPLEYISKISAEEASQGVCKIEPTNALSDEQKGQNKCLRKALRLRERYMNESQQSFCETTRQFVHNIFKAQTPAESGESSPHCYSLAFLPKVSHSGSQRRPFHLALSPIRVRYQWTVDCDEPPIIGDPWSASIPPNLDYILRIEEGVVRVYKGKDDLQDGRHAPYPVTTFNHFIDDMKFLCRTITDGPLKSFCFKRLAYLSHKFQLHVLLNDLQELKAQKQ</sequence>
<dbReference type="Pfam" id="PF19326">
    <property type="entry name" value="AMP_deaminase"/>
    <property type="match status" value="1"/>
</dbReference>
<name>A0A7R9MD71_9ACAR</name>
<dbReference type="Gene3D" id="3.20.20.140">
    <property type="entry name" value="Metal-dependent hydrolases"/>
    <property type="match status" value="1"/>
</dbReference>
<dbReference type="EMBL" id="OC928658">
    <property type="protein sequence ID" value="CAD7657880.1"/>
    <property type="molecule type" value="Genomic_DNA"/>
</dbReference>
<feature type="non-terminal residue" evidence="3">
    <location>
        <position position="253"/>
    </location>
</feature>
<dbReference type="Pfam" id="PF02375">
    <property type="entry name" value="JmjN"/>
    <property type="match status" value="1"/>
</dbReference>
<dbReference type="Gene3D" id="2.60.120.650">
    <property type="entry name" value="Cupin"/>
    <property type="match status" value="1"/>
</dbReference>
<keyword evidence="4" id="KW-1185">Reference proteome</keyword>
<gene>
    <name evidence="3" type="ORF">ONB1V03_LOCUS14505</name>
</gene>
<accession>A0A7R9MD71</accession>
<comment type="similarity">
    <text evidence="1">Belongs to the metallo-dependent hydrolases superfamily. Adenosine and AMP deaminases family.</text>
</comment>
<dbReference type="GO" id="GO:0046033">
    <property type="term" value="P:AMP metabolic process"/>
    <property type="evidence" value="ECO:0007669"/>
    <property type="project" value="TreeGrafter"/>
</dbReference>
<evidence type="ECO:0000256" key="1">
    <source>
        <dbReference type="ARBA" id="ARBA00006676"/>
    </source>
</evidence>
<dbReference type="EMBL" id="CAJPVJ010013833">
    <property type="protein sequence ID" value="CAG2175066.1"/>
    <property type="molecule type" value="Genomic_DNA"/>
</dbReference>
<evidence type="ECO:0000259" key="2">
    <source>
        <dbReference type="SMART" id="SM00545"/>
    </source>
</evidence>
<organism evidence="3">
    <name type="scientific">Oppiella nova</name>
    <dbReference type="NCBI Taxonomy" id="334625"/>
    <lineage>
        <taxon>Eukaryota</taxon>
        <taxon>Metazoa</taxon>
        <taxon>Ecdysozoa</taxon>
        <taxon>Arthropoda</taxon>
        <taxon>Chelicerata</taxon>
        <taxon>Arachnida</taxon>
        <taxon>Acari</taxon>
        <taxon>Acariformes</taxon>
        <taxon>Sarcoptiformes</taxon>
        <taxon>Oribatida</taxon>
        <taxon>Brachypylina</taxon>
        <taxon>Oppioidea</taxon>
        <taxon>Oppiidae</taxon>
        <taxon>Oppiella</taxon>
    </lineage>
</organism>
<proteinExistence type="inferred from homology"/>
<feature type="non-terminal residue" evidence="3">
    <location>
        <position position="1"/>
    </location>
</feature>
<reference evidence="3" key="1">
    <citation type="submission" date="2020-11" db="EMBL/GenBank/DDBJ databases">
        <authorList>
            <person name="Tran Van P."/>
        </authorList>
    </citation>
    <scope>NUCLEOTIDE SEQUENCE</scope>
</reference>
<dbReference type="InterPro" id="IPR006329">
    <property type="entry name" value="AMPD"/>
</dbReference>
<dbReference type="PANTHER" id="PTHR11359:SF0">
    <property type="entry name" value="AMP DEAMINASE"/>
    <property type="match status" value="1"/>
</dbReference>
<dbReference type="AlphaFoldDB" id="A0A7R9MD71"/>
<dbReference type="SUPFAM" id="SSF51556">
    <property type="entry name" value="Metallo-dependent hydrolases"/>
    <property type="match status" value="1"/>
</dbReference>
<dbReference type="InterPro" id="IPR003349">
    <property type="entry name" value="JmjN"/>
</dbReference>
<protein>
    <recommendedName>
        <fullName evidence="2">JmjN domain-containing protein</fullName>
    </recommendedName>
</protein>
<dbReference type="OrthoDB" id="1723809at2759"/>
<dbReference type="Proteomes" id="UP000728032">
    <property type="component" value="Unassembled WGS sequence"/>
</dbReference>
<dbReference type="PANTHER" id="PTHR11359">
    <property type="entry name" value="AMP DEAMINASE"/>
    <property type="match status" value="1"/>
</dbReference>
<feature type="domain" description="JmjN" evidence="2">
    <location>
        <begin position="19"/>
        <end position="57"/>
    </location>
</feature>
<dbReference type="InterPro" id="IPR032466">
    <property type="entry name" value="Metal_Hydrolase"/>
</dbReference>
<dbReference type="SMART" id="SM00545">
    <property type="entry name" value="JmjN"/>
    <property type="match status" value="1"/>
</dbReference>
<evidence type="ECO:0000313" key="4">
    <source>
        <dbReference type="Proteomes" id="UP000728032"/>
    </source>
</evidence>
<dbReference type="GO" id="GO:0032264">
    <property type="term" value="P:IMP salvage"/>
    <property type="evidence" value="ECO:0007669"/>
    <property type="project" value="InterPro"/>
</dbReference>
<evidence type="ECO:0000313" key="3">
    <source>
        <dbReference type="EMBL" id="CAD7657880.1"/>
    </source>
</evidence>
<dbReference type="GO" id="GO:0005829">
    <property type="term" value="C:cytosol"/>
    <property type="evidence" value="ECO:0007669"/>
    <property type="project" value="TreeGrafter"/>
</dbReference>
<dbReference type="GO" id="GO:0003876">
    <property type="term" value="F:AMP deaminase activity"/>
    <property type="evidence" value="ECO:0007669"/>
    <property type="project" value="InterPro"/>
</dbReference>